<gene>
    <name evidence="6" type="ORF">WPS_21540</name>
</gene>
<dbReference type="KEGG" id="vab:WPS_21540"/>
<dbReference type="InterPro" id="IPR058245">
    <property type="entry name" value="NreC/VraR/RcsB-like_REC"/>
</dbReference>
<dbReference type="CDD" id="cd17535">
    <property type="entry name" value="REC_NarL-like"/>
    <property type="match status" value="1"/>
</dbReference>
<dbReference type="InterPro" id="IPR000792">
    <property type="entry name" value="Tscrpt_reg_LuxR_C"/>
</dbReference>
<keyword evidence="2 6" id="KW-0238">DNA-binding</keyword>
<sequence>MSETIRAVLVEDHALTRAGMRAALTANGVDVVAETADGVSGEAAIVRERPDVAVVDIGLPGMDGIAVTRAVKAAGIGVRVVVVTMHELDEEVLAALAAGADAYCVKSSDTSIVIDAVRTVAAGGAYFDPRIAHVVLRRFNAAASPQAPSPLTPRELDVLRLIADGLGNVEIAEQLHLGLGTVKGHVRDILEKLSASDRAHAAVTAFRRGLLS</sequence>
<keyword evidence="1 3" id="KW-0597">Phosphoprotein</keyword>
<dbReference type="InterPro" id="IPR016032">
    <property type="entry name" value="Sig_transdc_resp-reg_C-effctor"/>
</dbReference>
<dbReference type="GO" id="GO:0006355">
    <property type="term" value="P:regulation of DNA-templated transcription"/>
    <property type="evidence" value="ECO:0007669"/>
    <property type="project" value="InterPro"/>
</dbReference>
<evidence type="ECO:0000313" key="6">
    <source>
        <dbReference type="EMBL" id="BDE06878.1"/>
    </source>
</evidence>
<dbReference type="InterPro" id="IPR039420">
    <property type="entry name" value="WalR-like"/>
</dbReference>
<reference evidence="6 7" key="1">
    <citation type="journal article" date="2022" name="ISME Commun">
        <title>Vulcanimicrobium alpinus gen. nov. sp. nov., the first cultivated representative of the candidate phylum 'Eremiobacterota', is a metabolically versatile aerobic anoxygenic phototroph.</title>
        <authorList>
            <person name="Yabe S."/>
            <person name="Muto K."/>
            <person name="Abe K."/>
            <person name="Yokota A."/>
            <person name="Staudigel H."/>
            <person name="Tebo B.M."/>
        </authorList>
    </citation>
    <scope>NUCLEOTIDE SEQUENCE [LARGE SCALE GENOMIC DNA]</scope>
    <source>
        <strain evidence="6 7">WC8-2</strain>
    </source>
</reference>
<proteinExistence type="predicted"/>
<protein>
    <submittedName>
        <fullName evidence="6">DNA-binding response regulator</fullName>
    </submittedName>
</protein>
<evidence type="ECO:0000256" key="1">
    <source>
        <dbReference type="ARBA" id="ARBA00022553"/>
    </source>
</evidence>
<dbReference type="Pfam" id="PF00072">
    <property type="entry name" value="Response_reg"/>
    <property type="match status" value="1"/>
</dbReference>
<dbReference type="InterPro" id="IPR001789">
    <property type="entry name" value="Sig_transdc_resp-reg_receiver"/>
</dbReference>
<dbReference type="GO" id="GO:0003677">
    <property type="term" value="F:DNA binding"/>
    <property type="evidence" value="ECO:0007669"/>
    <property type="project" value="UniProtKB-KW"/>
</dbReference>
<dbReference type="GO" id="GO:0000160">
    <property type="term" value="P:phosphorelay signal transduction system"/>
    <property type="evidence" value="ECO:0007669"/>
    <property type="project" value="InterPro"/>
</dbReference>
<evidence type="ECO:0000256" key="2">
    <source>
        <dbReference type="ARBA" id="ARBA00023125"/>
    </source>
</evidence>
<name>A0AAN1XYX8_UNVUL</name>
<organism evidence="6 7">
    <name type="scientific">Vulcanimicrobium alpinum</name>
    <dbReference type="NCBI Taxonomy" id="3016050"/>
    <lineage>
        <taxon>Bacteria</taxon>
        <taxon>Bacillati</taxon>
        <taxon>Vulcanimicrobiota</taxon>
        <taxon>Vulcanimicrobiia</taxon>
        <taxon>Vulcanimicrobiales</taxon>
        <taxon>Vulcanimicrobiaceae</taxon>
        <taxon>Vulcanimicrobium</taxon>
    </lineage>
</organism>
<dbReference type="PRINTS" id="PR00038">
    <property type="entry name" value="HTHLUXR"/>
</dbReference>
<evidence type="ECO:0000259" key="4">
    <source>
        <dbReference type="PROSITE" id="PS50043"/>
    </source>
</evidence>
<dbReference type="SUPFAM" id="SSF52172">
    <property type="entry name" value="CheY-like"/>
    <property type="match status" value="1"/>
</dbReference>
<dbReference type="SMART" id="SM00421">
    <property type="entry name" value="HTH_LUXR"/>
    <property type="match status" value="1"/>
</dbReference>
<dbReference type="RefSeq" id="WP_317994513.1">
    <property type="nucleotide sequence ID" value="NZ_AP025523.1"/>
</dbReference>
<dbReference type="Proteomes" id="UP001317532">
    <property type="component" value="Chromosome"/>
</dbReference>
<dbReference type="PANTHER" id="PTHR43214:SF43">
    <property type="entry name" value="TWO-COMPONENT RESPONSE REGULATOR"/>
    <property type="match status" value="1"/>
</dbReference>
<dbReference type="SMART" id="SM00448">
    <property type="entry name" value="REC"/>
    <property type="match status" value="1"/>
</dbReference>
<evidence type="ECO:0000259" key="5">
    <source>
        <dbReference type="PROSITE" id="PS50110"/>
    </source>
</evidence>
<dbReference type="PROSITE" id="PS50043">
    <property type="entry name" value="HTH_LUXR_2"/>
    <property type="match status" value="1"/>
</dbReference>
<dbReference type="CDD" id="cd06170">
    <property type="entry name" value="LuxR_C_like"/>
    <property type="match status" value="1"/>
</dbReference>
<accession>A0AAN1XYX8</accession>
<dbReference type="SUPFAM" id="SSF46894">
    <property type="entry name" value="C-terminal effector domain of the bipartite response regulators"/>
    <property type="match status" value="1"/>
</dbReference>
<feature type="modified residue" description="4-aspartylphosphate" evidence="3">
    <location>
        <position position="56"/>
    </location>
</feature>
<evidence type="ECO:0000256" key="3">
    <source>
        <dbReference type="PROSITE-ProRule" id="PRU00169"/>
    </source>
</evidence>
<dbReference type="Gene3D" id="3.40.50.2300">
    <property type="match status" value="1"/>
</dbReference>
<dbReference type="Pfam" id="PF00196">
    <property type="entry name" value="GerE"/>
    <property type="match status" value="1"/>
</dbReference>
<feature type="domain" description="Response regulatory" evidence="5">
    <location>
        <begin position="6"/>
        <end position="121"/>
    </location>
</feature>
<dbReference type="PANTHER" id="PTHR43214">
    <property type="entry name" value="TWO-COMPONENT RESPONSE REGULATOR"/>
    <property type="match status" value="1"/>
</dbReference>
<dbReference type="AlphaFoldDB" id="A0AAN1XYX8"/>
<dbReference type="EMBL" id="AP025523">
    <property type="protein sequence ID" value="BDE06878.1"/>
    <property type="molecule type" value="Genomic_DNA"/>
</dbReference>
<evidence type="ECO:0000313" key="7">
    <source>
        <dbReference type="Proteomes" id="UP001317532"/>
    </source>
</evidence>
<keyword evidence="7" id="KW-1185">Reference proteome</keyword>
<dbReference type="InterPro" id="IPR011006">
    <property type="entry name" value="CheY-like_superfamily"/>
</dbReference>
<dbReference type="PROSITE" id="PS50110">
    <property type="entry name" value="RESPONSE_REGULATORY"/>
    <property type="match status" value="1"/>
</dbReference>
<feature type="domain" description="HTH luxR-type" evidence="4">
    <location>
        <begin position="144"/>
        <end position="209"/>
    </location>
</feature>